<dbReference type="Proteomes" id="UP000198305">
    <property type="component" value="Unassembled WGS sequence"/>
</dbReference>
<evidence type="ECO:0000313" key="6">
    <source>
        <dbReference type="EMBL" id="SNR60815.1"/>
    </source>
</evidence>
<evidence type="ECO:0000256" key="3">
    <source>
        <dbReference type="ARBA" id="ARBA00022989"/>
    </source>
</evidence>
<feature type="transmembrane region" description="Helical" evidence="5">
    <location>
        <begin position="15"/>
        <end position="37"/>
    </location>
</feature>
<dbReference type="EMBL" id="FZOA01000001">
    <property type="protein sequence ID" value="SNR60815.1"/>
    <property type="molecule type" value="Genomic_DNA"/>
</dbReference>
<dbReference type="InterPro" id="IPR019109">
    <property type="entry name" value="MamF_MmsF"/>
</dbReference>
<evidence type="ECO:0000256" key="1">
    <source>
        <dbReference type="ARBA" id="ARBA00004141"/>
    </source>
</evidence>
<evidence type="ECO:0000256" key="4">
    <source>
        <dbReference type="ARBA" id="ARBA00023136"/>
    </source>
</evidence>
<gene>
    <name evidence="6" type="ORF">SAMN05192560_0087</name>
</gene>
<sequence length="113" mass="12505">MSDLITVPNADEKNIAVLTHLGGTLFSVFPALIVWMLKKDNSPFVGEHAREALNFQITLLIGYVISSILMYILIGFMLAGILWVANIVFCILAAIAASNGEEYRYPFTLRLIS</sequence>
<organism evidence="6 7">
    <name type="scientific">Methylobacillus rhizosphaerae</name>
    <dbReference type="NCBI Taxonomy" id="551994"/>
    <lineage>
        <taxon>Bacteria</taxon>
        <taxon>Pseudomonadati</taxon>
        <taxon>Pseudomonadota</taxon>
        <taxon>Betaproteobacteria</taxon>
        <taxon>Nitrosomonadales</taxon>
        <taxon>Methylophilaceae</taxon>
        <taxon>Methylobacillus</taxon>
    </lineage>
</organism>
<protein>
    <recommendedName>
        <fullName evidence="8">DUF4870 domain-containing protein</fullName>
    </recommendedName>
</protein>
<comment type="subcellular location">
    <subcellularLocation>
        <location evidence="1">Membrane</location>
        <topology evidence="1">Multi-pass membrane protein</topology>
    </subcellularLocation>
</comment>
<evidence type="ECO:0000256" key="2">
    <source>
        <dbReference type="ARBA" id="ARBA00022692"/>
    </source>
</evidence>
<dbReference type="OrthoDB" id="9808930at2"/>
<dbReference type="RefSeq" id="WP_089374261.1">
    <property type="nucleotide sequence ID" value="NZ_FZOA01000001.1"/>
</dbReference>
<accession>A0A238XPB0</accession>
<keyword evidence="3 5" id="KW-1133">Transmembrane helix</keyword>
<evidence type="ECO:0000313" key="7">
    <source>
        <dbReference type="Proteomes" id="UP000198305"/>
    </source>
</evidence>
<feature type="transmembrane region" description="Helical" evidence="5">
    <location>
        <begin position="80"/>
        <end position="100"/>
    </location>
</feature>
<name>A0A238XPB0_9PROT</name>
<feature type="transmembrane region" description="Helical" evidence="5">
    <location>
        <begin position="57"/>
        <end position="74"/>
    </location>
</feature>
<proteinExistence type="predicted"/>
<dbReference type="Pfam" id="PF09685">
    <property type="entry name" value="MamF_MmsF"/>
    <property type="match status" value="1"/>
</dbReference>
<keyword evidence="4 5" id="KW-0472">Membrane</keyword>
<keyword evidence="7" id="KW-1185">Reference proteome</keyword>
<keyword evidence="2 5" id="KW-0812">Transmembrane</keyword>
<dbReference type="AlphaFoldDB" id="A0A238XPB0"/>
<evidence type="ECO:0000256" key="5">
    <source>
        <dbReference type="SAM" id="Phobius"/>
    </source>
</evidence>
<evidence type="ECO:0008006" key="8">
    <source>
        <dbReference type="Google" id="ProtNLM"/>
    </source>
</evidence>
<reference evidence="7" key="1">
    <citation type="submission" date="2017-06" db="EMBL/GenBank/DDBJ databases">
        <authorList>
            <person name="Varghese N."/>
            <person name="Submissions S."/>
        </authorList>
    </citation>
    <scope>NUCLEOTIDE SEQUENCE [LARGE SCALE GENOMIC DNA]</scope>
    <source>
        <strain evidence="7">Ca-68</strain>
    </source>
</reference>